<feature type="transmembrane region" description="Helical" evidence="7">
    <location>
        <begin position="93"/>
        <end position="113"/>
    </location>
</feature>
<dbReference type="EMBL" id="CAJNOW010015577">
    <property type="protein sequence ID" value="CAF1643333.1"/>
    <property type="molecule type" value="Genomic_DNA"/>
</dbReference>
<keyword evidence="6 7" id="KW-0472">Membrane</keyword>
<feature type="transmembrane region" description="Helical" evidence="7">
    <location>
        <begin position="134"/>
        <end position="154"/>
    </location>
</feature>
<evidence type="ECO:0000313" key="12">
    <source>
        <dbReference type="Proteomes" id="UP000663834"/>
    </source>
</evidence>
<comment type="similarity">
    <text evidence="2">Belongs to the TMEM192 family.</text>
</comment>
<evidence type="ECO:0000256" key="5">
    <source>
        <dbReference type="ARBA" id="ARBA00022989"/>
    </source>
</evidence>
<sequence length="278" mass="32132">MVSLNTQHGRSGGGISFDDRSFTVADEVTQENTPLIDSIEQPYRPIRTTGFIVIHILLTLAFMASIVLFPSMICVDNSYNETTVKCNHHSGYNIALYIHAGAYMINLGFDRLYHHYQDLSRLDGYLEFYRQTRNLRRTPLFIISTGNAILVALIELLENFRNDLVKLPVKLYPWHFLVMLSSVEVLIILIALLWYLVLTIKFNRKRARPDAAHDDLLSSFVTSQTSANEIGFRDETYRENVLEKQADLIRYLRERNELLGRLVLQFKTQVDTHPNHNL</sequence>
<dbReference type="Proteomes" id="UP000663855">
    <property type="component" value="Unassembled WGS sequence"/>
</dbReference>
<evidence type="ECO:0000256" key="7">
    <source>
        <dbReference type="SAM" id="Phobius"/>
    </source>
</evidence>
<keyword evidence="4 7" id="KW-0812">Transmembrane</keyword>
<comment type="subcellular location">
    <subcellularLocation>
        <location evidence="1">Membrane</location>
        <topology evidence="1">Multi-pass membrane protein</topology>
    </subcellularLocation>
</comment>
<dbReference type="PANTHER" id="PTHR31592:SF1">
    <property type="entry name" value="TRANSMEMBRANE PROTEIN 192"/>
    <property type="match status" value="1"/>
</dbReference>
<evidence type="ECO:0000256" key="3">
    <source>
        <dbReference type="ARBA" id="ARBA00014635"/>
    </source>
</evidence>
<dbReference type="GO" id="GO:0005770">
    <property type="term" value="C:late endosome"/>
    <property type="evidence" value="ECO:0007669"/>
    <property type="project" value="TreeGrafter"/>
</dbReference>
<organism evidence="9 12">
    <name type="scientific">Rotaria magnacalcarata</name>
    <dbReference type="NCBI Taxonomy" id="392030"/>
    <lineage>
        <taxon>Eukaryota</taxon>
        <taxon>Metazoa</taxon>
        <taxon>Spiralia</taxon>
        <taxon>Gnathifera</taxon>
        <taxon>Rotifera</taxon>
        <taxon>Eurotatoria</taxon>
        <taxon>Bdelloidea</taxon>
        <taxon>Philodinida</taxon>
        <taxon>Philodinidae</taxon>
        <taxon>Rotaria</taxon>
    </lineage>
</organism>
<dbReference type="GO" id="GO:0005765">
    <property type="term" value="C:lysosomal membrane"/>
    <property type="evidence" value="ECO:0007669"/>
    <property type="project" value="TreeGrafter"/>
</dbReference>
<comment type="caution">
    <text evidence="9">The sequence shown here is derived from an EMBL/GenBank/DDBJ whole genome shotgun (WGS) entry which is preliminary data.</text>
</comment>
<dbReference type="AlphaFoldDB" id="A0A816E254"/>
<dbReference type="OrthoDB" id="6277625at2759"/>
<dbReference type="EMBL" id="CAJNOV010002224">
    <property type="protein sequence ID" value="CAF1094229.1"/>
    <property type="molecule type" value="Genomic_DNA"/>
</dbReference>
<name>A0A816E254_9BILA</name>
<accession>A0A816E254</accession>
<dbReference type="EMBL" id="CAJNRG010000270">
    <property type="protein sequence ID" value="CAF1992071.1"/>
    <property type="molecule type" value="Genomic_DNA"/>
</dbReference>
<protein>
    <recommendedName>
        <fullName evidence="3">Transmembrane protein 192</fullName>
    </recommendedName>
</protein>
<dbReference type="Proteomes" id="UP000663887">
    <property type="component" value="Unassembled WGS sequence"/>
</dbReference>
<dbReference type="Pfam" id="PF14802">
    <property type="entry name" value="TMEM192"/>
    <property type="match status" value="1"/>
</dbReference>
<evidence type="ECO:0000313" key="11">
    <source>
        <dbReference type="EMBL" id="CAF1992071.1"/>
    </source>
</evidence>
<dbReference type="Proteomes" id="UP000663834">
    <property type="component" value="Unassembled WGS sequence"/>
</dbReference>
<evidence type="ECO:0000256" key="6">
    <source>
        <dbReference type="ARBA" id="ARBA00023136"/>
    </source>
</evidence>
<evidence type="ECO:0000256" key="1">
    <source>
        <dbReference type="ARBA" id="ARBA00004141"/>
    </source>
</evidence>
<gene>
    <name evidence="8" type="ORF">CJN711_LOCUS6823</name>
    <name evidence="9" type="ORF">KQP761_LOCUS28494</name>
    <name evidence="10" type="ORF">WKI299_LOCUS3815</name>
    <name evidence="11" type="ORF">XDN619_LOCUS2901</name>
</gene>
<feature type="transmembrane region" description="Helical" evidence="7">
    <location>
        <begin position="51"/>
        <end position="73"/>
    </location>
</feature>
<evidence type="ECO:0000256" key="2">
    <source>
        <dbReference type="ARBA" id="ARBA00006314"/>
    </source>
</evidence>
<dbReference type="Proteomes" id="UP000663856">
    <property type="component" value="Unassembled WGS sequence"/>
</dbReference>
<feature type="transmembrane region" description="Helical" evidence="7">
    <location>
        <begin position="174"/>
        <end position="198"/>
    </location>
</feature>
<dbReference type="EMBL" id="CAJNRF010000800">
    <property type="protein sequence ID" value="CAF1981722.1"/>
    <property type="molecule type" value="Genomic_DNA"/>
</dbReference>
<keyword evidence="5 7" id="KW-1133">Transmembrane helix</keyword>
<dbReference type="InterPro" id="IPR029399">
    <property type="entry name" value="TMEM192"/>
</dbReference>
<evidence type="ECO:0000313" key="9">
    <source>
        <dbReference type="EMBL" id="CAF1643333.1"/>
    </source>
</evidence>
<dbReference type="PANTHER" id="PTHR31592">
    <property type="entry name" value="TRANSMEMBRANE PROTEIN 192"/>
    <property type="match status" value="1"/>
</dbReference>
<proteinExistence type="inferred from homology"/>
<evidence type="ECO:0000313" key="8">
    <source>
        <dbReference type="EMBL" id="CAF1094229.1"/>
    </source>
</evidence>
<reference evidence="9" key="1">
    <citation type="submission" date="2021-02" db="EMBL/GenBank/DDBJ databases">
        <authorList>
            <person name="Nowell W R."/>
        </authorList>
    </citation>
    <scope>NUCLEOTIDE SEQUENCE</scope>
</reference>
<evidence type="ECO:0000256" key="4">
    <source>
        <dbReference type="ARBA" id="ARBA00022692"/>
    </source>
</evidence>
<evidence type="ECO:0000313" key="10">
    <source>
        <dbReference type="EMBL" id="CAF1981722.1"/>
    </source>
</evidence>